<dbReference type="Pfam" id="PF01145">
    <property type="entry name" value="Band_7"/>
    <property type="match status" value="1"/>
</dbReference>
<dbReference type="PANTHER" id="PTHR23222:SF1">
    <property type="entry name" value="PROHIBITIN-2"/>
    <property type="match status" value="1"/>
</dbReference>
<comment type="similarity">
    <text evidence="2 6">Belongs to the prohibitin family.</text>
</comment>
<dbReference type="InterPro" id="IPR000163">
    <property type="entry name" value="Prohibitin"/>
</dbReference>
<keyword evidence="9" id="KW-1185">Reference proteome</keyword>
<dbReference type="InterPro" id="IPR001107">
    <property type="entry name" value="Band_7"/>
</dbReference>
<evidence type="ECO:0000313" key="9">
    <source>
        <dbReference type="Proteomes" id="UP000266861"/>
    </source>
</evidence>
<dbReference type="GO" id="GO:0007005">
    <property type="term" value="P:mitochondrion organization"/>
    <property type="evidence" value="ECO:0007669"/>
    <property type="project" value="TreeGrafter"/>
</dbReference>
<evidence type="ECO:0000256" key="6">
    <source>
        <dbReference type="RuleBase" id="RU366048"/>
    </source>
</evidence>
<accession>A0A397G9G7</accession>
<proteinExistence type="inferred from homology"/>
<dbReference type="SUPFAM" id="SSF117892">
    <property type="entry name" value="Band 7/SPFH domain"/>
    <property type="match status" value="1"/>
</dbReference>
<dbReference type="OrthoDB" id="275637at2759"/>
<keyword evidence="5 6" id="KW-0472">Membrane</keyword>
<comment type="subcellular location">
    <subcellularLocation>
        <location evidence="1 6">Mitochondrion inner membrane</location>
    </subcellularLocation>
</comment>
<keyword evidence="6" id="KW-1133">Transmembrane helix</keyword>
<sequence length="297" mass="32916">MASGRQAMNKLGEMLPRGGGKGIFAGTGALITLVALGFGINASLFNVDGGHRAIKYTRLFGVQKEIFNEGTHFMIPWFETPIIYDVRAKPRNIASLTGTKDLQMVNITCRVLSKPKTDSLATIYRTLGADYDERVLPSIVNEVLKSVVAQFNASQLITQREKVSRLVRDNLTRRALRFNIVLDDVSITHVAFSPEFTHAVEAKQIAQQEAQRAFFVVERAKQEKQSIIIRAEGEAISAELIGEAVKSKPGFIELRKIETARDIASILSKSQNRVLLDSQALLLNVADVTKHQDILKK</sequence>
<organism evidence="8 9">
    <name type="scientific">Diversispora epigaea</name>
    <dbReference type="NCBI Taxonomy" id="1348612"/>
    <lineage>
        <taxon>Eukaryota</taxon>
        <taxon>Fungi</taxon>
        <taxon>Fungi incertae sedis</taxon>
        <taxon>Mucoromycota</taxon>
        <taxon>Glomeromycotina</taxon>
        <taxon>Glomeromycetes</taxon>
        <taxon>Diversisporales</taxon>
        <taxon>Diversisporaceae</taxon>
        <taxon>Diversispora</taxon>
    </lineage>
</organism>
<evidence type="ECO:0000256" key="3">
    <source>
        <dbReference type="ARBA" id="ARBA00022792"/>
    </source>
</evidence>
<name>A0A397G9G7_9GLOM</name>
<gene>
    <name evidence="8" type="ORF">Glove_575g47</name>
</gene>
<dbReference type="Gene3D" id="3.30.479.30">
    <property type="entry name" value="Band 7 domain"/>
    <property type="match status" value="1"/>
</dbReference>
<evidence type="ECO:0000313" key="8">
    <source>
        <dbReference type="EMBL" id="RHZ47621.1"/>
    </source>
</evidence>
<feature type="domain" description="Band 7" evidence="7">
    <location>
        <begin position="43"/>
        <end position="204"/>
    </location>
</feature>
<dbReference type="STRING" id="1348612.A0A397G9G7"/>
<dbReference type="GO" id="GO:0005743">
    <property type="term" value="C:mitochondrial inner membrane"/>
    <property type="evidence" value="ECO:0007669"/>
    <property type="project" value="UniProtKB-SubCell"/>
</dbReference>
<evidence type="ECO:0000256" key="1">
    <source>
        <dbReference type="ARBA" id="ARBA00004273"/>
    </source>
</evidence>
<evidence type="ECO:0000256" key="5">
    <source>
        <dbReference type="ARBA" id="ARBA00023136"/>
    </source>
</evidence>
<protein>
    <recommendedName>
        <fullName evidence="6">Prohibitin</fullName>
    </recommendedName>
</protein>
<dbReference type="FunFam" id="3.30.479.30:FF:000001">
    <property type="entry name" value="Prohibitin 2"/>
    <property type="match status" value="1"/>
</dbReference>
<evidence type="ECO:0000256" key="2">
    <source>
        <dbReference type="ARBA" id="ARBA00009658"/>
    </source>
</evidence>
<dbReference type="PANTHER" id="PTHR23222">
    <property type="entry name" value="PROHIBITIN"/>
    <property type="match status" value="1"/>
</dbReference>
<evidence type="ECO:0000256" key="4">
    <source>
        <dbReference type="ARBA" id="ARBA00023128"/>
    </source>
</evidence>
<dbReference type="PRINTS" id="PR00679">
    <property type="entry name" value="PROHIBITIN"/>
</dbReference>
<keyword evidence="6" id="KW-0812">Transmembrane</keyword>
<keyword evidence="4" id="KW-0496">Mitochondrion</keyword>
<dbReference type="SMART" id="SM00244">
    <property type="entry name" value="PHB"/>
    <property type="match status" value="1"/>
</dbReference>
<keyword evidence="3 6" id="KW-0999">Mitochondrion inner membrane</keyword>
<comment type="caution">
    <text evidence="8">The sequence shown here is derived from an EMBL/GenBank/DDBJ whole genome shotgun (WGS) entry which is preliminary data.</text>
</comment>
<evidence type="ECO:0000259" key="7">
    <source>
        <dbReference type="SMART" id="SM00244"/>
    </source>
</evidence>
<dbReference type="InterPro" id="IPR036013">
    <property type="entry name" value="Band_7/SPFH_dom_sf"/>
</dbReference>
<dbReference type="EMBL" id="PQFF01000485">
    <property type="protein sequence ID" value="RHZ47621.1"/>
    <property type="molecule type" value="Genomic_DNA"/>
</dbReference>
<dbReference type="Proteomes" id="UP000266861">
    <property type="component" value="Unassembled WGS sequence"/>
</dbReference>
<reference evidence="8 9" key="1">
    <citation type="submission" date="2018-08" db="EMBL/GenBank/DDBJ databases">
        <title>Genome and evolution of the arbuscular mycorrhizal fungus Diversispora epigaea (formerly Glomus versiforme) and its bacterial endosymbionts.</title>
        <authorList>
            <person name="Sun X."/>
            <person name="Fei Z."/>
            <person name="Harrison M."/>
        </authorList>
    </citation>
    <scope>NUCLEOTIDE SEQUENCE [LARGE SCALE GENOMIC DNA]</scope>
    <source>
        <strain evidence="8 9">IT104</strain>
    </source>
</reference>
<dbReference type="CDD" id="cd03401">
    <property type="entry name" value="SPFH_prohibitin"/>
    <property type="match status" value="1"/>
</dbReference>
<dbReference type="GO" id="GO:0000423">
    <property type="term" value="P:mitophagy"/>
    <property type="evidence" value="ECO:0007669"/>
    <property type="project" value="UniProtKB-ARBA"/>
</dbReference>
<feature type="transmembrane region" description="Helical" evidence="6">
    <location>
        <begin position="23"/>
        <end position="45"/>
    </location>
</feature>
<dbReference type="AlphaFoldDB" id="A0A397G9G7"/>